<keyword evidence="2" id="KW-1185">Reference proteome</keyword>
<dbReference type="RefSeq" id="WP_204518934.1">
    <property type="nucleotide sequence ID" value="NZ_BAABIN010000012.1"/>
</dbReference>
<comment type="caution">
    <text evidence="1">The sequence shown here is derived from an EMBL/GenBank/DDBJ whole genome shotgun (WGS) entry which is preliminary data.</text>
</comment>
<dbReference type="InterPro" id="IPR044925">
    <property type="entry name" value="His-Me_finger_sf"/>
</dbReference>
<dbReference type="SUPFAM" id="SSF54060">
    <property type="entry name" value="His-Me finger endonucleases"/>
    <property type="match status" value="1"/>
</dbReference>
<dbReference type="EMBL" id="JAFBEB010000010">
    <property type="protein sequence ID" value="MBM7591203.1"/>
    <property type="molecule type" value="Genomic_DNA"/>
</dbReference>
<organism evidence="1 2">
    <name type="scientific">Brevibacillus fulvus</name>
    <dbReference type="NCBI Taxonomy" id="1125967"/>
    <lineage>
        <taxon>Bacteria</taxon>
        <taxon>Bacillati</taxon>
        <taxon>Bacillota</taxon>
        <taxon>Bacilli</taxon>
        <taxon>Bacillales</taxon>
        <taxon>Paenibacillaceae</taxon>
        <taxon>Brevibacillus</taxon>
    </lineage>
</organism>
<gene>
    <name evidence="1" type="ORF">JOD01_002830</name>
</gene>
<proteinExistence type="predicted"/>
<dbReference type="AlphaFoldDB" id="A0A938XVF8"/>
<sequence>MKNYYEIRQAENSVMIQLNTREGVVPAFIDYDDLDKLQDICTLGLSNGKARSGKASGQKYLHLVIVGEIPKGNRLEWINGNQLDCRKSNLQLVDKEGNVTRFVKIPETPHHVEVDLTVTGDKPKSTVPGVTFHKASQLWNARPYYQGQHHSLGYHKDQAVAEQKALDFWKSKGVNIDGH</sequence>
<name>A0A938XVF8_9BACL</name>
<protein>
    <recommendedName>
        <fullName evidence="3">HNH nuclease domain-containing protein</fullName>
    </recommendedName>
</protein>
<evidence type="ECO:0000313" key="2">
    <source>
        <dbReference type="Proteomes" id="UP000717624"/>
    </source>
</evidence>
<dbReference type="Proteomes" id="UP000717624">
    <property type="component" value="Unassembled WGS sequence"/>
</dbReference>
<evidence type="ECO:0008006" key="3">
    <source>
        <dbReference type="Google" id="ProtNLM"/>
    </source>
</evidence>
<accession>A0A938XVF8</accession>
<reference evidence="1" key="1">
    <citation type="submission" date="2021-01" db="EMBL/GenBank/DDBJ databases">
        <title>Genomic Encyclopedia of Type Strains, Phase IV (KMG-IV): sequencing the most valuable type-strain genomes for metagenomic binning, comparative biology and taxonomic classification.</title>
        <authorList>
            <person name="Goeker M."/>
        </authorList>
    </citation>
    <scope>NUCLEOTIDE SEQUENCE</scope>
    <source>
        <strain evidence="1">DSM 25523</strain>
    </source>
</reference>
<evidence type="ECO:0000313" key="1">
    <source>
        <dbReference type="EMBL" id="MBM7591203.1"/>
    </source>
</evidence>